<dbReference type="Proteomes" id="UP001054945">
    <property type="component" value="Unassembled WGS sequence"/>
</dbReference>
<accession>A0AAV4RDD2</accession>
<proteinExistence type="predicted"/>
<dbReference type="EMBL" id="BPLR01007650">
    <property type="protein sequence ID" value="GIY18594.1"/>
    <property type="molecule type" value="Genomic_DNA"/>
</dbReference>
<organism evidence="1 2">
    <name type="scientific">Caerostris extrusa</name>
    <name type="common">Bark spider</name>
    <name type="synonym">Caerostris bankana</name>
    <dbReference type="NCBI Taxonomy" id="172846"/>
    <lineage>
        <taxon>Eukaryota</taxon>
        <taxon>Metazoa</taxon>
        <taxon>Ecdysozoa</taxon>
        <taxon>Arthropoda</taxon>
        <taxon>Chelicerata</taxon>
        <taxon>Arachnida</taxon>
        <taxon>Araneae</taxon>
        <taxon>Araneomorphae</taxon>
        <taxon>Entelegynae</taxon>
        <taxon>Araneoidea</taxon>
        <taxon>Araneidae</taxon>
        <taxon>Caerostris</taxon>
    </lineage>
</organism>
<sequence length="86" mass="9786">MDKKKQTGSRCVYTRDEHCKFLGRKILMLGLKRKTQDTNCSNALNRELCSQNTMDDMVSAMHWVTGERVCLAAEGLKQALLSGKHR</sequence>
<gene>
    <name evidence="1" type="ORF">CEXT_638011</name>
</gene>
<reference evidence="1 2" key="1">
    <citation type="submission" date="2021-06" db="EMBL/GenBank/DDBJ databases">
        <title>Caerostris extrusa draft genome.</title>
        <authorList>
            <person name="Kono N."/>
            <person name="Arakawa K."/>
        </authorList>
    </citation>
    <scope>NUCLEOTIDE SEQUENCE [LARGE SCALE GENOMIC DNA]</scope>
</reference>
<name>A0AAV4RDD2_CAEEX</name>
<dbReference type="AlphaFoldDB" id="A0AAV4RDD2"/>
<keyword evidence="2" id="KW-1185">Reference proteome</keyword>
<comment type="caution">
    <text evidence="1">The sequence shown here is derived from an EMBL/GenBank/DDBJ whole genome shotgun (WGS) entry which is preliminary data.</text>
</comment>
<evidence type="ECO:0000313" key="2">
    <source>
        <dbReference type="Proteomes" id="UP001054945"/>
    </source>
</evidence>
<protein>
    <submittedName>
        <fullName evidence="1">Uncharacterized protein</fullName>
    </submittedName>
</protein>
<evidence type="ECO:0000313" key="1">
    <source>
        <dbReference type="EMBL" id="GIY18594.1"/>
    </source>
</evidence>